<dbReference type="Pfam" id="PF18050">
    <property type="entry name" value="Cyclophil_like2"/>
    <property type="match status" value="1"/>
</dbReference>
<dbReference type="Proteomes" id="UP001017257">
    <property type="component" value="Plasmid pR24_1"/>
</dbReference>
<dbReference type="Gene3D" id="2.40.100.20">
    <property type="match status" value="1"/>
</dbReference>
<organism evidence="2 3">
    <name type="scientific">Microvirga terrae</name>
    <dbReference type="NCBI Taxonomy" id="2740529"/>
    <lineage>
        <taxon>Bacteria</taxon>
        <taxon>Pseudomonadati</taxon>
        <taxon>Pseudomonadota</taxon>
        <taxon>Alphaproteobacteria</taxon>
        <taxon>Hyphomicrobiales</taxon>
        <taxon>Methylobacteriaceae</taxon>
        <taxon>Microvirga</taxon>
    </lineage>
</organism>
<reference evidence="2" key="1">
    <citation type="submission" date="2022-08" db="EMBL/GenBank/DDBJ databases">
        <title>Microvirga terrae sp. nov., isolated from soil.</title>
        <authorList>
            <person name="Kim K.H."/>
            <person name="Seo Y.L."/>
            <person name="Kim J.M."/>
            <person name="Lee J.K."/>
            <person name="Han D.M."/>
            <person name="Jeon C.O."/>
        </authorList>
    </citation>
    <scope>NUCLEOTIDE SEQUENCE</scope>
    <source>
        <strain evidence="2">R24</strain>
        <plasmid evidence="2">pR24_1</plasmid>
    </source>
</reference>
<evidence type="ECO:0000313" key="3">
    <source>
        <dbReference type="Proteomes" id="UP001017257"/>
    </source>
</evidence>
<protein>
    <submittedName>
        <fullName evidence="2">Cyclophilin-like fold protein</fullName>
    </submittedName>
</protein>
<gene>
    <name evidence="2" type="ORF">HPT29_025035</name>
</gene>
<geneLocation type="plasmid" evidence="2 3">
    <name>pR24_1</name>
</geneLocation>
<dbReference type="InterPro" id="IPR029000">
    <property type="entry name" value="Cyclophilin-like_dom_sf"/>
</dbReference>
<keyword evidence="3" id="KW-1185">Reference proteome</keyword>
<feature type="domain" description="Cyclophilin-like" evidence="1">
    <location>
        <begin position="46"/>
        <end position="153"/>
    </location>
</feature>
<dbReference type="RefSeq" id="WP_173948995.1">
    <property type="nucleotide sequence ID" value="NZ_CP102846.1"/>
</dbReference>
<evidence type="ECO:0000259" key="1">
    <source>
        <dbReference type="Pfam" id="PF18050"/>
    </source>
</evidence>
<sequence>MAITLPTISRRAMLGATLAAAVPHLAHGQDGRDPASQKPTDVRIRLTFDGRTMTATLYDNPSARDLATLLPLDLTIEDYGSNEKIAYLPRKLTEDGSGPFGNERPGDLCYFKPWGNLAMFYADYRWDGLIRLGRFDGSFEPLRVRGKFPLRIERIR</sequence>
<accession>A0ABY5RYU4</accession>
<keyword evidence="2" id="KW-0614">Plasmid</keyword>
<proteinExistence type="predicted"/>
<evidence type="ECO:0000313" key="2">
    <source>
        <dbReference type="EMBL" id="UVF22426.1"/>
    </source>
</evidence>
<dbReference type="EMBL" id="CP102846">
    <property type="protein sequence ID" value="UVF22426.1"/>
    <property type="molecule type" value="Genomic_DNA"/>
</dbReference>
<dbReference type="InterPro" id="IPR041183">
    <property type="entry name" value="Cyclophilin-like"/>
</dbReference>
<dbReference type="SUPFAM" id="SSF50891">
    <property type="entry name" value="Cyclophilin-like"/>
    <property type="match status" value="1"/>
</dbReference>
<name>A0ABY5RYU4_9HYPH</name>